<keyword evidence="1" id="KW-0853">WD repeat</keyword>
<dbReference type="RefSeq" id="WP_016525422.1">
    <property type="nucleotide sequence ID" value="NZ_KE332518.1"/>
</dbReference>
<keyword evidence="2" id="KW-0677">Repeat</keyword>
<comment type="caution">
    <text evidence="4">The sequence shown here is derived from an EMBL/GenBank/DDBJ whole genome shotgun (WGS) entry which is preliminary data.</text>
</comment>
<accession>S3K1M8</accession>
<protein>
    <recommendedName>
        <fullName evidence="6">WD40 repeat domain-containing protein</fullName>
    </recommendedName>
</protein>
<dbReference type="PANTHER" id="PTHR13720:SF33">
    <property type="entry name" value="HELP DOMAIN-CONTAINING PROTEIN"/>
    <property type="match status" value="1"/>
</dbReference>
<dbReference type="Proteomes" id="UP000014541">
    <property type="component" value="Unassembled WGS sequence"/>
</dbReference>
<dbReference type="PANTHER" id="PTHR13720">
    <property type="entry name" value="WD-40 REPEAT PROTEIN"/>
    <property type="match status" value="1"/>
</dbReference>
<dbReference type="InterPro" id="IPR015943">
    <property type="entry name" value="WD40/YVTN_repeat-like_dom_sf"/>
</dbReference>
<organism evidence="4 5">
    <name type="scientific">Treponema maltophilum ATCC 51939</name>
    <dbReference type="NCBI Taxonomy" id="1125699"/>
    <lineage>
        <taxon>Bacteria</taxon>
        <taxon>Pseudomonadati</taxon>
        <taxon>Spirochaetota</taxon>
        <taxon>Spirochaetia</taxon>
        <taxon>Spirochaetales</taxon>
        <taxon>Treponemataceae</taxon>
        <taxon>Treponema</taxon>
    </lineage>
</organism>
<evidence type="ECO:0000256" key="2">
    <source>
        <dbReference type="ARBA" id="ARBA00022737"/>
    </source>
</evidence>
<dbReference type="OrthoDB" id="354107at2"/>
<dbReference type="eggNOG" id="ENOG5034689">
    <property type="taxonomic scope" value="Bacteria"/>
</dbReference>
<name>S3K1M8_TREMA</name>
<dbReference type="SUPFAM" id="SSF69322">
    <property type="entry name" value="Tricorn protease domain 2"/>
    <property type="match status" value="2"/>
</dbReference>
<keyword evidence="3" id="KW-0472">Membrane</keyword>
<keyword evidence="3" id="KW-1133">Transmembrane helix</keyword>
<evidence type="ECO:0008006" key="6">
    <source>
        <dbReference type="Google" id="ProtNLM"/>
    </source>
</evidence>
<evidence type="ECO:0000256" key="3">
    <source>
        <dbReference type="SAM" id="Phobius"/>
    </source>
</evidence>
<feature type="transmembrane region" description="Helical" evidence="3">
    <location>
        <begin position="12"/>
        <end position="32"/>
    </location>
</feature>
<dbReference type="AlphaFoldDB" id="S3K1M8"/>
<reference evidence="4 5" key="1">
    <citation type="submission" date="2013-04" db="EMBL/GenBank/DDBJ databases">
        <title>The Genome Sequence of Treponema maltophilum ATCC 51939.</title>
        <authorList>
            <consortium name="The Broad Institute Genomics Platform"/>
            <person name="Earl A."/>
            <person name="Ward D."/>
            <person name="Feldgarden M."/>
            <person name="Gevers D."/>
            <person name="Leonetti C."/>
            <person name="Blanton J.M."/>
            <person name="Dewhirst F.E."/>
            <person name="Izard J."/>
            <person name="Walker B."/>
            <person name="Young S."/>
            <person name="Zeng Q."/>
            <person name="Gargeya S."/>
            <person name="Fitzgerald M."/>
            <person name="Haas B."/>
            <person name="Abouelleil A."/>
            <person name="Allen A.W."/>
            <person name="Alvarado L."/>
            <person name="Arachchi H.M."/>
            <person name="Berlin A.M."/>
            <person name="Chapman S.B."/>
            <person name="Gainer-Dewar J."/>
            <person name="Goldberg J."/>
            <person name="Griggs A."/>
            <person name="Gujja S."/>
            <person name="Hansen M."/>
            <person name="Howarth C."/>
            <person name="Imamovic A."/>
            <person name="Ireland A."/>
            <person name="Larimer J."/>
            <person name="McCowan C."/>
            <person name="Murphy C."/>
            <person name="Pearson M."/>
            <person name="Poon T.W."/>
            <person name="Priest M."/>
            <person name="Roberts A."/>
            <person name="Saif S."/>
            <person name="Shea T."/>
            <person name="Sisk P."/>
            <person name="Sykes S."/>
            <person name="Wortman J."/>
            <person name="Nusbaum C."/>
            <person name="Birren B."/>
        </authorList>
    </citation>
    <scope>NUCLEOTIDE SEQUENCE [LARGE SCALE GENOMIC DNA]</scope>
    <source>
        <strain evidence="4 5">ATCC 51939</strain>
    </source>
</reference>
<dbReference type="InterPro" id="IPR050630">
    <property type="entry name" value="WD_repeat_EMAP"/>
</dbReference>
<keyword evidence="3" id="KW-0812">Transmembrane</keyword>
<keyword evidence="5" id="KW-1185">Reference proteome</keyword>
<dbReference type="EMBL" id="ATFF01000006">
    <property type="protein sequence ID" value="EPF30811.1"/>
    <property type="molecule type" value="Genomic_DNA"/>
</dbReference>
<sequence>MNKFFNVFFKRYAFALIVFQTMCFAAFMQVHVSSQPHKGSVTAACPAFLAQGAAQEQTAFPLYTAGDDGFVIKWTVNGSGEHFQFSDNQIKLMAVHPNGEDIAVFETDGFSLNRLSVWNWPSQSRKFVKRLNAAPSSLSYSARGKYLLVGMSNMDGLICLDPQSGSVLTNKIKENRSSISFAATSPSENTCIMYSPLGSLTYTDLRSGTQKAQFSVEQNLSQSCLFYNNVLFAGVKSGGIYVFQSDTGKRSVFIPEKKVLLCTAASDSNLYYLDISGKNAVLKMLETDNGRLKTTPLIVKTLSLPIKETPVLAFKTGSTLYIGTKSGQLYTAAAGADSRIAAAEAVSESVYDTVYDIAEQNGFFYFLTGKTAYKASYEESTVYSLFANPNQTNMEPYNGDLVLWSKNTRKNVQLVSENGTAKILFTPAQPLQALHARLDKLAAVEGNTRVKLYDLQTGITTQPYTGTGIQDVLLYTNDRLYAAKSAAGNPKSALIQINPSTRETAAAIQSEADISFSLSQDSAEDGRFYGVALSSSQEEGSRTDIFAFFPETKQYSPVFKWADEDNSAFTWVKNGTLFTNVGKTQIHAYNITSRKDMLLERTASLPQKITGTDSVLAVLNKDGSISWYDGETKALIKNWYITLAGEWLEY</sequence>
<dbReference type="STRING" id="1125699.HMPREF9194_01135"/>
<gene>
    <name evidence="4" type="ORF">HMPREF9194_01135</name>
</gene>
<evidence type="ECO:0000313" key="5">
    <source>
        <dbReference type="Proteomes" id="UP000014541"/>
    </source>
</evidence>
<proteinExistence type="predicted"/>
<dbReference type="Gene3D" id="2.130.10.10">
    <property type="entry name" value="YVTN repeat-like/Quinoprotein amine dehydrogenase"/>
    <property type="match status" value="1"/>
</dbReference>
<dbReference type="PATRIC" id="fig|1125699.3.peg.1155"/>
<evidence type="ECO:0000256" key="1">
    <source>
        <dbReference type="ARBA" id="ARBA00022574"/>
    </source>
</evidence>
<evidence type="ECO:0000313" key="4">
    <source>
        <dbReference type="EMBL" id="EPF30811.1"/>
    </source>
</evidence>
<dbReference type="HOGENOM" id="CLU_019092_1_0_12"/>